<comment type="subcellular location">
    <subcellularLocation>
        <location evidence="1">Membrane</location>
        <topology evidence="1">Single-pass type I membrane protein</topology>
    </subcellularLocation>
</comment>
<keyword evidence="5 9" id="KW-0472">Membrane</keyword>
<dbReference type="PROSITE" id="PS50853">
    <property type="entry name" value="FN3"/>
    <property type="match status" value="1"/>
</dbReference>
<evidence type="ECO:0000256" key="2">
    <source>
        <dbReference type="ARBA" id="ARBA00022692"/>
    </source>
</evidence>
<evidence type="ECO:0000259" key="11">
    <source>
        <dbReference type="PROSITE" id="PS50853"/>
    </source>
</evidence>
<evidence type="ECO:0000256" key="5">
    <source>
        <dbReference type="ARBA" id="ARBA00023136"/>
    </source>
</evidence>
<feature type="region of interest" description="Disordered" evidence="8">
    <location>
        <begin position="369"/>
        <end position="405"/>
    </location>
</feature>
<proteinExistence type="predicted"/>
<dbReference type="GO" id="GO:0009897">
    <property type="term" value="C:external side of plasma membrane"/>
    <property type="evidence" value="ECO:0007669"/>
    <property type="project" value="TreeGrafter"/>
</dbReference>
<feature type="signal peptide" evidence="10">
    <location>
        <begin position="1"/>
        <end position="32"/>
    </location>
</feature>
<evidence type="ECO:0000256" key="10">
    <source>
        <dbReference type="SAM" id="SignalP"/>
    </source>
</evidence>
<evidence type="ECO:0000256" key="8">
    <source>
        <dbReference type="SAM" id="MobiDB-lite"/>
    </source>
</evidence>
<dbReference type="Proteomes" id="UP000298787">
    <property type="component" value="Chromosome 1"/>
</dbReference>
<dbReference type="GO" id="GO:0004896">
    <property type="term" value="F:cytokine receptor activity"/>
    <property type="evidence" value="ECO:0007669"/>
    <property type="project" value="TreeGrafter"/>
</dbReference>
<dbReference type="PANTHER" id="PTHR23037:SF46">
    <property type="entry name" value="INTERLEUKIN 5 RECEPTOR SUBUNIT ALPHA"/>
    <property type="match status" value="1"/>
</dbReference>
<dbReference type="EMBL" id="CM014078">
    <property type="protein sequence ID" value="TKS66495.1"/>
    <property type="molecule type" value="Genomic_DNA"/>
</dbReference>
<sequence length="405" mass="45330">MCGSGGGRHGNRLTDGVRMLWLLICLFPPVSCSRMVQDVVYKDRHSRDYVSAGPNSCHFDRSHTSIWMIYCMNVTAVTAQRNYTSQEHCLDVAEIVQTEAPVNLTYELKDAGGDEMGHNALLSWTYPVPSHLQYGWITLVYELQYRRVTEADNWKVKHPLREPHVELLGLPVGDYVVRVRCRSHNYGLWSKWSSTLLMSIPDRLPAGKLLLRILMSGVGVVALVVIIFGVILQRKRTGSVPADPTDREKDALMVPCDVTPAAAQQFTLQNPKAYLQSLPPYCSLPAEASTPSLDVPSLWLRPEIMTLPGSEYSVMRHPNLPNAVPAPDPTAVATTRSPQDCYTCVQLMNETGEVHLVQCLPPAYCREFSSQQRVDSDEEEKEEEEEGKLPGQGERLRRRGAERGG</sequence>
<dbReference type="InterPro" id="IPR003961">
    <property type="entry name" value="FN3_dom"/>
</dbReference>
<dbReference type="STRING" id="240159.A0A4U5U141"/>
<evidence type="ECO:0000313" key="12">
    <source>
        <dbReference type="EMBL" id="TKS66495.1"/>
    </source>
</evidence>
<evidence type="ECO:0000256" key="3">
    <source>
        <dbReference type="ARBA" id="ARBA00022729"/>
    </source>
</evidence>
<reference evidence="12 13" key="1">
    <citation type="submission" date="2019-01" db="EMBL/GenBank/DDBJ databases">
        <title>Genome Assembly of Collichthys lucidus.</title>
        <authorList>
            <person name="Cai M."/>
            <person name="Xiao S."/>
        </authorList>
    </citation>
    <scope>NUCLEOTIDE SEQUENCE [LARGE SCALE GENOMIC DNA]</scope>
    <source>
        <strain evidence="12">JT15FE1705JMU</strain>
        <tissue evidence="12">Muscle</tissue>
    </source>
</reference>
<dbReference type="AlphaFoldDB" id="A0A4U5U141"/>
<keyword evidence="3 10" id="KW-0732">Signal</keyword>
<organism evidence="12 13">
    <name type="scientific">Collichthys lucidus</name>
    <name type="common">Big head croaker</name>
    <name type="synonym">Sciaena lucida</name>
    <dbReference type="NCBI Taxonomy" id="240159"/>
    <lineage>
        <taxon>Eukaryota</taxon>
        <taxon>Metazoa</taxon>
        <taxon>Chordata</taxon>
        <taxon>Craniata</taxon>
        <taxon>Vertebrata</taxon>
        <taxon>Euteleostomi</taxon>
        <taxon>Actinopterygii</taxon>
        <taxon>Neopterygii</taxon>
        <taxon>Teleostei</taxon>
        <taxon>Neoteleostei</taxon>
        <taxon>Acanthomorphata</taxon>
        <taxon>Eupercaria</taxon>
        <taxon>Sciaenidae</taxon>
        <taxon>Collichthys</taxon>
    </lineage>
</organism>
<evidence type="ECO:0000256" key="6">
    <source>
        <dbReference type="ARBA" id="ARBA00023170"/>
    </source>
</evidence>
<dbReference type="InterPro" id="IPR036116">
    <property type="entry name" value="FN3_sf"/>
</dbReference>
<keyword evidence="7" id="KW-0325">Glycoprotein</keyword>
<keyword evidence="6 12" id="KW-0675">Receptor</keyword>
<name>A0A4U5U141_COLLU</name>
<dbReference type="PANTHER" id="PTHR23037">
    <property type="entry name" value="CYTOKINE RECEPTOR"/>
    <property type="match status" value="1"/>
</dbReference>
<keyword evidence="4 9" id="KW-1133">Transmembrane helix</keyword>
<keyword evidence="2 9" id="KW-0812">Transmembrane</keyword>
<feature type="transmembrane region" description="Helical" evidence="9">
    <location>
        <begin position="209"/>
        <end position="232"/>
    </location>
</feature>
<feature type="domain" description="Fibronectin type-III" evidence="11">
    <location>
        <begin position="100"/>
        <end position="203"/>
    </location>
</feature>
<gene>
    <name evidence="12" type="ORF">D9C73_000551</name>
</gene>
<evidence type="ECO:0000256" key="9">
    <source>
        <dbReference type="SAM" id="Phobius"/>
    </source>
</evidence>
<evidence type="ECO:0000256" key="4">
    <source>
        <dbReference type="ARBA" id="ARBA00022989"/>
    </source>
</evidence>
<feature type="chain" id="PRO_5028249275" evidence="10">
    <location>
        <begin position="33"/>
        <end position="405"/>
    </location>
</feature>
<evidence type="ECO:0000256" key="7">
    <source>
        <dbReference type="ARBA" id="ARBA00023180"/>
    </source>
</evidence>
<feature type="compositionally biased region" description="Acidic residues" evidence="8">
    <location>
        <begin position="376"/>
        <end position="386"/>
    </location>
</feature>
<evidence type="ECO:0000313" key="13">
    <source>
        <dbReference type="Proteomes" id="UP000298787"/>
    </source>
</evidence>
<evidence type="ECO:0000256" key="1">
    <source>
        <dbReference type="ARBA" id="ARBA00004479"/>
    </source>
</evidence>
<dbReference type="InterPro" id="IPR013783">
    <property type="entry name" value="Ig-like_fold"/>
</dbReference>
<dbReference type="Gene3D" id="2.60.40.10">
    <property type="entry name" value="Immunoglobulins"/>
    <property type="match status" value="2"/>
</dbReference>
<accession>A0A4U5U141</accession>
<protein>
    <submittedName>
        <fullName evidence="12">Growth hormone receptor</fullName>
    </submittedName>
</protein>
<keyword evidence="13" id="KW-1185">Reference proteome</keyword>
<dbReference type="SUPFAM" id="SSF49265">
    <property type="entry name" value="Fibronectin type III"/>
    <property type="match status" value="2"/>
</dbReference>